<dbReference type="Proteomes" id="UP000027982">
    <property type="component" value="Chromosome"/>
</dbReference>
<reference evidence="1 2" key="1">
    <citation type="journal article" date="2014" name="PLoS ONE">
        <title>The first complete genome sequence of the class fimbriimonadia in the phylum armatimonadetes.</title>
        <authorList>
            <person name="Hu Z.Y."/>
            <person name="Wang Y.Z."/>
            <person name="Im W.T."/>
            <person name="Wang S.Y."/>
            <person name="Zhao G.P."/>
            <person name="Zheng H.J."/>
            <person name="Quan Z.X."/>
        </authorList>
    </citation>
    <scope>NUCLEOTIDE SEQUENCE [LARGE SCALE GENOMIC DNA]</scope>
    <source>
        <strain evidence="1">Gsoil 348</strain>
    </source>
</reference>
<organism evidence="1 2">
    <name type="scientific">Fimbriimonas ginsengisoli Gsoil 348</name>
    <dbReference type="NCBI Taxonomy" id="661478"/>
    <lineage>
        <taxon>Bacteria</taxon>
        <taxon>Bacillati</taxon>
        <taxon>Armatimonadota</taxon>
        <taxon>Fimbriimonadia</taxon>
        <taxon>Fimbriimonadales</taxon>
        <taxon>Fimbriimonadaceae</taxon>
        <taxon>Fimbriimonas</taxon>
    </lineage>
</organism>
<protein>
    <recommendedName>
        <fullName evidence="3">Lipoprotein</fullName>
    </recommendedName>
</protein>
<dbReference type="EMBL" id="CP007139">
    <property type="protein sequence ID" value="AIE85188.1"/>
    <property type="molecule type" value="Genomic_DNA"/>
</dbReference>
<dbReference type="PROSITE" id="PS51257">
    <property type="entry name" value="PROKAR_LIPOPROTEIN"/>
    <property type="match status" value="1"/>
</dbReference>
<dbReference type="HOGENOM" id="CLU_1136723_0_0_0"/>
<dbReference type="AlphaFoldDB" id="A0A068NNQ1"/>
<evidence type="ECO:0008006" key="3">
    <source>
        <dbReference type="Google" id="ProtNLM"/>
    </source>
</evidence>
<dbReference type="KEGG" id="fgi:OP10G_1820"/>
<keyword evidence="2" id="KW-1185">Reference proteome</keyword>
<evidence type="ECO:0000313" key="2">
    <source>
        <dbReference type="Proteomes" id="UP000027982"/>
    </source>
</evidence>
<name>A0A068NNQ1_FIMGI</name>
<gene>
    <name evidence="1" type="ORF">OP10G_1820</name>
</gene>
<evidence type="ECO:0000313" key="1">
    <source>
        <dbReference type="EMBL" id="AIE85188.1"/>
    </source>
</evidence>
<dbReference type="RefSeq" id="WP_025226223.1">
    <property type="nucleotide sequence ID" value="NZ_CP007139.1"/>
</dbReference>
<sequence length="244" mass="25822">MSETLQRCALLFVVLLIAFGCGGKGEGVSAYTGLGLSRDRVLVVRDESQSVDLQVQLARGEQSGTVVNLSVTGLPDGVTATITPATMTLTDTNVHTARLTVTASRTVNTGHLSVVVHRVSGGADHAKTIDLQVADFAVYVDVDSTSVTVHPNGTEDVDVVLTRRGNSNGTVEMTLAGDVPDGVSWSLDPARVQIDADHTREHVRLRFEGAADQTTNGKETCRARALKGINHNDSDGIDVSFQAE</sequence>
<proteinExistence type="predicted"/>
<accession>A0A068NNQ1</accession>